<comment type="caution">
    <text evidence="1">The sequence shown here is derived from an EMBL/GenBank/DDBJ whole genome shotgun (WGS) entry which is preliminary data.</text>
</comment>
<evidence type="ECO:0000313" key="1">
    <source>
        <dbReference type="EMBL" id="KAG0555568.1"/>
    </source>
</evidence>
<keyword evidence="2" id="KW-1185">Reference proteome</keyword>
<name>A0A8T0GCK7_CERPU</name>
<reference evidence="1" key="1">
    <citation type="submission" date="2020-06" db="EMBL/GenBank/DDBJ databases">
        <title>WGS assembly of Ceratodon purpureus strain R40.</title>
        <authorList>
            <person name="Carey S.B."/>
            <person name="Jenkins J."/>
            <person name="Shu S."/>
            <person name="Lovell J.T."/>
            <person name="Sreedasyam A."/>
            <person name="Maumus F."/>
            <person name="Tiley G.P."/>
            <person name="Fernandez-Pozo N."/>
            <person name="Barry K."/>
            <person name="Chen C."/>
            <person name="Wang M."/>
            <person name="Lipzen A."/>
            <person name="Daum C."/>
            <person name="Saski C.A."/>
            <person name="Payton A.C."/>
            <person name="Mcbreen J.C."/>
            <person name="Conrad R.E."/>
            <person name="Kollar L.M."/>
            <person name="Olsson S."/>
            <person name="Huttunen S."/>
            <person name="Landis J.B."/>
            <person name="Wickett N.J."/>
            <person name="Johnson M.G."/>
            <person name="Rensing S.A."/>
            <person name="Grimwood J."/>
            <person name="Schmutz J."/>
            <person name="Mcdaniel S.F."/>
        </authorList>
    </citation>
    <scope>NUCLEOTIDE SEQUENCE</scope>
    <source>
        <strain evidence="1">R40</strain>
    </source>
</reference>
<accession>A0A8T0GCK7</accession>
<protein>
    <submittedName>
        <fullName evidence="1">Uncharacterized protein</fullName>
    </submittedName>
</protein>
<evidence type="ECO:0000313" key="2">
    <source>
        <dbReference type="Proteomes" id="UP000822688"/>
    </source>
</evidence>
<proteinExistence type="predicted"/>
<dbReference type="AlphaFoldDB" id="A0A8T0GCK7"/>
<sequence>MAAEVLYVENICNKNQNKIEEKIQDKNFQNIDNMKDDKDVKKNVKKIENKEEAENSCNYVVKYQPKKSSLIGARNSSTWLATRKSVRIVVITLFCLCLYMTMKSTIQTSNDIFQKNNYNLNEDVNKVHINPLATIRSSFKISFVEIKKQMSNKFHHVRGWLYKDGEEGKTSIVKISDSLNKHEDAEMKDFDPHKINLSHKNHEELDKNHHFIQNSKVDVDNINSNNVGIIVTIIKVIDNEVDDGKEIFENSSEQNENIYKSYNKVVNENDLEGPRNKINVKLDQIFNEDSNYNIHKGINYIIGKELHKDHSKDVDYNVNDDSIDVANKHLEENNDTKLSFSEHINLNNNGSNDSIYFGSDKPNDSNELVNVDNTSRNNKSTEKLVNDLETPQGNNNDTDLFGNLESDDHVGISDINNHKKEESQEHTNFNVNTSSKKYNNDFQKIDDKASELNTITMGAHPNYTFRVDHACEIHDNTTHHEIYERNSILHGFFDNLIGAKEKIYDVIENKLDNHLNIIDMSNNIANEKYSDVEYKDIIESPINNENVSNRKVGEEIVVEIRNPLDNDQSNSEKSSHDFEIVEENIKSQKSYINKTNHISIEPMNNNIETKNQIVK</sequence>
<gene>
    <name evidence="1" type="ORF">KC19_12G178700</name>
</gene>
<dbReference type="EMBL" id="CM026433">
    <property type="protein sequence ID" value="KAG0555568.1"/>
    <property type="molecule type" value="Genomic_DNA"/>
</dbReference>
<dbReference type="Proteomes" id="UP000822688">
    <property type="component" value="Chromosome 12"/>
</dbReference>
<organism evidence="1 2">
    <name type="scientific">Ceratodon purpureus</name>
    <name type="common">Fire moss</name>
    <name type="synonym">Dicranum purpureum</name>
    <dbReference type="NCBI Taxonomy" id="3225"/>
    <lineage>
        <taxon>Eukaryota</taxon>
        <taxon>Viridiplantae</taxon>
        <taxon>Streptophyta</taxon>
        <taxon>Embryophyta</taxon>
        <taxon>Bryophyta</taxon>
        <taxon>Bryophytina</taxon>
        <taxon>Bryopsida</taxon>
        <taxon>Dicranidae</taxon>
        <taxon>Pseudoditrichales</taxon>
        <taxon>Ditrichaceae</taxon>
        <taxon>Ceratodon</taxon>
    </lineage>
</organism>